<feature type="region of interest" description="Disordered" evidence="1">
    <location>
        <begin position="85"/>
        <end position="114"/>
    </location>
</feature>
<organism evidence="2 3">
    <name type="scientific">Taenia crassiceps</name>
    <dbReference type="NCBI Taxonomy" id="6207"/>
    <lineage>
        <taxon>Eukaryota</taxon>
        <taxon>Metazoa</taxon>
        <taxon>Spiralia</taxon>
        <taxon>Lophotrochozoa</taxon>
        <taxon>Platyhelminthes</taxon>
        <taxon>Cestoda</taxon>
        <taxon>Eucestoda</taxon>
        <taxon>Cyclophyllidea</taxon>
        <taxon>Taeniidae</taxon>
        <taxon>Taenia</taxon>
    </lineage>
</organism>
<feature type="compositionally biased region" description="Low complexity" evidence="1">
    <location>
        <begin position="419"/>
        <end position="430"/>
    </location>
</feature>
<feature type="region of interest" description="Disordered" evidence="1">
    <location>
        <begin position="163"/>
        <end position="197"/>
    </location>
</feature>
<reference evidence="2 3" key="1">
    <citation type="journal article" date="2022" name="Front. Cell. Infect. Microbiol.">
        <title>The Genomes of Two Strains of Taenia crassiceps the Animal Model for the Study of Human Cysticercosis.</title>
        <authorList>
            <person name="Bobes R.J."/>
            <person name="Estrada K."/>
            <person name="Rios-Valencia D.G."/>
            <person name="Calderon-Gallegos A."/>
            <person name="de la Torre P."/>
            <person name="Carrero J.C."/>
            <person name="Sanchez-Flores A."/>
            <person name="Laclette J.P."/>
        </authorList>
    </citation>
    <scope>NUCLEOTIDE SEQUENCE [LARGE SCALE GENOMIC DNA]</scope>
    <source>
        <strain evidence="2">WFUcys</strain>
    </source>
</reference>
<comment type="caution">
    <text evidence="2">The sequence shown here is derived from an EMBL/GenBank/DDBJ whole genome shotgun (WGS) entry which is preliminary data.</text>
</comment>
<feature type="compositionally biased region" description="Basic and acidic residues" evidence="1">
    <location>
        <begin position="89"/>
        <end position="98"/>
    </location>
</feature>
<evidence type="ECO:0000313" key="2">
    <source>
        <dbReference type="EMBL" id="KAL5104882.1"/>
    </source>
</evidence>
<feature type="region of interest" description="Disordered" evidence="1">
    <location>
        <begin position="406"/>
        <end position="443"/>
    </location>
</feature>
<dbReference type="Proteomes" id="UP001651158">
    <property type="component" value="Unassembled WGS sequence"/>
</dbReference>
<dbReference type="EMBL" id="JAKROA010000010">
    <property type="protein sequence ID" value="KAL5104882.1"/>
    <property type="molecule type" value="Genomic_DNA"/>
</dbReference>
<protein>
    <submittedName>
        <fullName evidence="2">Uncharacterized protein</fullName>
    </submittedName>
</protein>
<name>A0ABR4Q5N2_9CEST</name>
<proteinExistence type="predicted"/>
<evidence type="ECO:0000256" key="1">
    <source>
        <dbReference type="SAM" id="MobiDB-lite"/>
    </source>
</evidence>
<gene>
    <name evidence="2" type="ORF">TcWFU_002978</name>
</gene>
<sequence length="598" mass="64739">MVEEMSRGQRELSIAQRRRKRRVSAARNNVNDLVGIPWKEERDLRKAIYDSLRDQHLTLSHHSMRQYNRSKPIKKTAKKAVAPAMAESMKSEKTEKVEGSISTNPHPRKSRPLPGSLSHQFLLTSSYSRSFALLSLTSAAVRRSLARAATTAKPRPNNLIPRARATARSIKRDSNGRRGLRGCGNQATMKVEHEETKGKEDVFEVLVEDDDGEFVSQIVSATAANRSTPPKIGQSAGTRTPPPPSQPPSTSALPPALWQDSHGLPVDTHDFVDFLCFYGTPCLSEKLAWFADPPGRRVFFTGHSSPAASGAGKQLSQSTGTAVSTPTSTPSSAAIAPNNTPHKASVFVARKTASIVSHPLNSAAVSTSLAFCEAAAKSPSEQSAPRSHSPVLVNVWTTFFESAKSDNSKKKNKQLEMASSTSSSSSSSSSPIPDTTRGREHLAEKGSPLKPIVVINKKEEKLGARTRLNRVSHSGTKKTSRLTNSGSTLGRSLFSSSLRSGLRSQVLVMASLDCLFCAFPFICCWASLLLTNWWVGVGLISSFLGSALESWRMEGWGGGFGVDQGPWTETGTLGTPWGVSTDFAIARFFSVTQYRGLS</sequence>
<feature type="region of interest" description="Disordered" evidence="1">
    <location>
        <begin position="305"/>
        <end position="339"/>
    </location>
</feature>
<accession>A0ABR4Q5N2</accession>
<evidence type="ECO:0000313" key="3">
    <source>
        <dbReference type="Proteomes" id="UP001651158"/>
    </source>
</evidence>
<keyword evidence="3" id="KW-1185">Reference proteome</keyword>
<feature type="compositionally biased region" description="Low complexity" evidence="1">
    <location>
        <begin position="318"/>
        <end position="337"/>
    </location>
</feature>
<feature type="compositionally biased region" description="Low complexity" evidence="1">
    <location>
        <begin position="248"/>
        <end position="257"/>
    </location>
</feature>
<feature type="region of interest" description="Disordered" evidence="1">
    <location>
        <begin position="221"/>
        <end position="258"/>
    </location>
</feature>